<evidence type="ECO:0000313" key="5">
    <source>
        <dbReference type="Proteomes" id="UP000075655"/>
    </source>
</evidence>
<dbReference type="PANTHER" id="PTHR14239">
    <property type="entry name" value="DUDULIN-RELATED"/>
    <property type="match status" value="1"/>
</dbReference>
<dbReference type="AlphaFoldDB" id="A0A149RVJ6"/>
<accession>A0A149RVJ6</accession>
<dbReference type="Gene3D" id="3.40.50.720">
    <property type="entry name" value="NAD(P)-binding Rossmann-like Domain"/>
    <property type="match status" value="1"/>
</dbReference>
<evidence type="ECO:0000256" key="1">
    <source>
        <dbReference type="ARBA" id="ARBA00023002"/>
    </source>
</evidence>
<name>A0A149RVJ6_GLUOY</name>
<dbReference type="PATRIC" id="fig|442.8.peg.395"/>
<dbReference type="SUPFAM" id="SSF51735">
    <property type="entry name" value="NAD(P)-binding Rossmann-fold domains"/>
    <property type="match status" value="1"/>
</dbReference>
<keyword evidence="2" id="KW-0732">Signal</keyword>
<dbReference type="InterPro" id="IPR028939">
    <property type="entry name" value="P5C_Rdtase_cat_N"/>
</dbReference>
<feature type="chain" id="PRO_5007553930" evidence="2">
    <location>
        <begin position="31"/>
        <end position="245"/>
    </location>
</feature>
<organism evidence="4 5">
    <name type="scientific">Gluconobacter oxydans</name>
    <name type="common">Gluconobacter suboxydans</name>
    <dbReference type="NCBI Taxonomy" id="442"/>
    <lineage>
        <taxon>Bacteria</taxon>
        <taxon>Pseudomonadati</taxon>
        <taxon>Pseudomonadota</taxon>
        <taxon>Alphaproteobacteria</taxon>
        <taxon>Acetobacterales</taxon>
        <taxon>Acetobacteraceae</taxon>
        <taxon>Gluconobacter</taxon>
    </lineage>
</organism>
<dbReference type="InterPro" id="IPR051267">
    <property type="entry name" value="STEAP_metalloreductase"/>
</dbReference>
<feature type="signal peptide" evidence="2">
    <location>
        <begin position="1"/>
        <end position="30"/>
    </location>
</feature>
<evidence type="ECO:0000313" key="4">
    <source>
        <dbReference type="EMBL" id="KXV18462.1"/>
    </source>
</evidence>
<comment type="caution">
    <text evidence="4">The sequence shown here is derived from an EMBL/GenBank/DDBJ whole genome shotgun (WGS) entry which is preliminary data.</text>
</comment>
<evidence type="ECO:0000259" key="3">
    <source>
        <dbReference type="Pfam" id="PF03807"/>
    </source>
</evidence>
<keyword evidence="1" id="KW-0560">Oxidoreductase</keyword>
<gene>
    <name evidence="4" type="ORF">AD934_08270</name>
</gene>
<dbReference type="InterPro" id="IPR036291">
    <property type="entry name" value="NAD(P)-bd_dom_sf"/>
</dbReference>
<sequence length="245" mass="25383">MAPLMTAFPLRRRPFLAALAGLATVSSASAVESTGQKTRIGIIGTGHVGTTLAELWVHAGYHVMVSARSLTEAQSLATSLGPLATAGTPAQAAAYGDIVVLAVPYGAIPQLGPQLSRTLLDKVVLDPSNPYPWRDGAIADTAQKDGAGVTTQRYFPSAHVVRAFNSIDMTMLRSEAHRAAPLLAVPVAGDDAQAVSQVVALVRAAGFEPVVTGNLATAKLFQPGSTGFELEQDAAGLKQALHLPQ</sequence>
<evidence type="ECO:0000256" key="2">
    <source>
        <dbReference type="SAM" id="SignalP"/>
    </source>
</evidence>
<dbReference type="Pfam" id="PF03807">
    <property type="entry name" value="F420_oxidored"/>
    <property type="match status" value="1"/>
</dbReference>
<protein>
    <submittedName>
        <fullName evidence="4">Oxidoreductase</fullName>
    </submittedName>
</protein>
<feature type="domain" description="Pyrroline-5-carboxylate reductase catalytic N-terminal" evidence="3">
    <location>
        <begin position="39"/>
        <end position="130"/>
    </location>
</feature>
<proteinExistence type="predicted"/>
<dbReference type="GO" id="GO:0016491">
    <property type="term" value="F:oxidoreductase activity"/>
    <property type="evidence" value="ECO:0007669"/>
    <property type="project" value="UniProtKB-KW"/>
</dbReference>
<dbReference type="PANTHER" id="PTHR14239:SF10">
    <property type="entry name" value="REDUCTASE"/>
    <property type="match status" value="1"/>
</dbReference>
<dbReference type="EMBL" id="LHZG01000168">
    <property type="protein sequence ID" value="KXV18462.1"/>
    <property type="molecule type" value="Genomic_DNA"/>
</dbReference>
<reference evidence="4 5" key="1">
    <citation type="submission" date="2015-06" db="EMBL/GenBank/DDBJ databases">
        <title>Improved classification and identification of acetic acid bacteria using matrix-assisted laser desorption/ionization time-of-flight mass spectrometry; Gluconobacter nephelii and Gluconobacter uchimurae are later heterotypic synonyms of Gluconobacter japonicus and Gluconobacter oxydans, respectively.</title>
        <authorList>
            <person name="Li L."/>
            <person name="Cleenwerck I."/>
            <person name="De Vuyst L."/>
            <person name="Vandamme P."/>
        </authorList>
    </citation>
    <scope>NUCLEOTIDE SEQUENCE [LARGE SCALE GENOMIC DNA]</scope>
    <source>
        <strain evidence="4 5">LMG 1676</strain>
    </source>
</reference>
<dbReference type="Proteomes" id="UP000075655">
    <property type="component" value="Unassembled WGS sequence"/>
</dbReference>